<accession>A0A2X2VTT9</accession>
<evidence type="ECO:0000313" key="2">
    <source>
        <dbReference type="EMBL" id="SQB26975.1"/>
    </source>
</evidence>
<dbReference type="Proteomes" id="UP000251670">
    <property type="component" value="Unassembled WGS sequence"/>
</dbReference>
<name>A0A2X2VTT9_CHRJE</name>
<evidence type="ECO:0000313" key="4">
    <source>
        <dbReference type="Proteomes" id="UP000251670"/>
    </source>
</evidence>
<evidence type="ECO:0000313" key="3">
    <source>
        <dbReference type="Proteomes" id="UP000199426"/>
    </source>
</evidence>
<dbReference type="Pfam" id="PF05960">
    <property type="entry name" value="DUF885"/>
    <property type="match status" value="1"/>
</dbReference>
<keyword evidence="3" id="KW-1185">Reference proteome</keyword>
<dbReference type="Proteomes" id="UP000199426">
    <property type="component" value="Unassembled WGS sequence"/>
</dbReference>
<evidence type="ECO:0000313" key="1">
    <source>
        <dbReference type="EMBL" id="SDI40540.1"/>
    </source>
</evidence>
<reference evidence="2 4" key="2">
    <citation type="submission" date="2018-06" db="EMBL/GenBank/DDBJ databases">
        <authorList>
            <consortium name="Pathogen Informatics"/>
            <person name="Doyle S."/>
        </authorList>
    </citation>
    <scope>NUCLEOTIDE SEQUENCE [LARGE SCALE GENOMIC DNA]</scope>
    <source>
        <strain evidence="2 4">NCTC13492</strain>
    </source>
</reference>
<dbReference type="InterPro" id="IPR010281">
    <property type="entry name" value="DUF885"/>
</dbReference>
<organism evidence="2 4">
    <name type="scientific">Chryseobacterium jejuense</name>
    <dbReference type="NCBI Taxonomy" id="445960"/>
    <lineage>
        <taxon>Bacteria</taxon>
        <taxon>Pseudomonadati</taxon>
        <taxon>Bacteroidota</taxon>
        <taxon>Flavobacteriia</taxon>
        <taxon>Flavobacteriales</taxon>
        <taxon>Weeksellaceae</taxon>
        <taxon>Chryseobacterium group</taxon>
        <taxon>Chryseobacterium</taxon>
    </lineage>
</organism>
<proteinExistence type="predicted"/>
<gene>
    <name evidence="2" type="ORF">NCTC13492_00655</name>
    <name evidence="1" type="ORF">SAMN05421542_1115</name>
</gene>
<sequence>MMKYKLALLSTVIVSCMNAQQKNTQLHQIFDQYYKESNVLSPLNATFNGIDGYNDQLPADDENQLKKIHDFYIKYSNLLKPFENQALNKEDRISLAILENDIQIALKIEKYHEEYMPINQLGSIPTYMAMLGSGTSAQPFKTVKDYDNWLKRCQAFSRWTDISIQNMRKGIKAGIVLPKSLVVKVIPQLQKLAKNNDQSSFYEPIKNFPKSFSKEEQNRLSKDFKDVLGENIFTSMQKLADFFQNEYLPKARSSSGINVFSNGKEMYKDYIFSMVTVDKDPEEVYQLGLSEVARITAEMEKIKKSIGFKGSLPELFEFMKTDKQFMPFKTDKEVLEAYQNVHDKIKPNLSKYFGITPKTPFEIRKTEEFRAASASPQYIPGNLPSNRPGIFYAPILDPAKINITNMDMESVFLHEAIPGHHYQISIQYENTSVPEFRQKYTNGAFVEGWALYTESLGKDLGVYTNPYHQLGALGTEMHRAIRLVVDSGLHTGKMTREDAIKYMLDNEPVSEQFATAEIERYMASPGQALSYKIGELKIKELRDKYKIQLGSKFNIRDFHDTILKGGAMPLTVFENYMDDWANSIK</sequence>
<dbReference type="OrthoDB" id="9760040at2"/>
<dbReference type="PANTHER" id="PTHR33361:SF16">
    <property type="entry name" value="DUF885 DOMAIN-CONTAINING PROTEIN"/>
    <property type="match status" value="1"/>
</dbReference>
<dbReference type="STRING" id="445960.SAMN05421542_1115"/>
<dbReference type="PANTHER" id="PTHR33361">
    <property type="entry name" value="GLR0591 PROTEIN"/>
    <property type="match status" value="1"/>
</dbReference>
<dbReference type="AlphaFoldDB" id="A0A2X2VTT9"/>
<dbReference type="PROSITE" id="PS51257">
    <property type="entry name" value="PROKAR_LIPOPROTEIN"/>
    <property type="match status" value="1"/>
</dbReference>
<dbReference type="EMBL" id="UAWB01000002">
    <property type="protein sequence ID" value="SQB26975.1"/>
    <property type="molecule type" value="Genomic_DNA"/>
</dbReference>
<reference evidence="1 3" key="1">
    <citation type="submission" date="2016-10" db="EMBL/GenBank/DDBJ databases">
        <authorList>
            <person name="Varghese N."/>
            <person name="Submissions S."/>
        </authorList>
    </citation>
    <scope>NUCLEOTIDE SEQUENCE [LARGE SCALE GENOMIC DNA]</scope>
    <source>
        <strain evidence="1 3">DSM 19299</strain>
    </source>
</reference>
<dbReference type="EMBL" id="FNEG01000001">
    <property type="protein sequence ID" value="SDI40540.1"/>
    <property type="molecule type" value="Genomic_DNA"/>
</dbReference>
<protein>
    <submittedName>
        <fullName evidence="2">Bacterial protein of uncharacterized function (DUF885)</fullName>
    </submittedName>
    <submittedName>
        <fullName evidence="1">Uncharacterized conserved protein, DUF885 familyt</fullName>
    </submittedName>
</protein>
<dbReference type="RefSeq" id="WP_089734296.1">
    <property type="nucleotide sequence ID" value="NZ_FNEG01000001.1"/>
</dbReference>